<dbReference type="Proteomes" id="UP000828941">
    <property type="component" value="Chromosome 6"/>
</dbReference>
<gene>
    <name evidence="1" type="ORF">L6164_015565</name>
</gene>
<accession>A0ACB9NMY6</accession>
<proteinExistence type="predicted"/>
<evidence type="ECO:0000313" key="2">
    <source>
        <dbReference type="Proteomes" id="UP000828941"/>
    </source>
</evidence>
<name>A0ACB9NMY6_BAUVA</name>
<protein>
    <submittedName>
        <fullName evidence="1">Uncharacterized protein</fullName>
    </submittedName>
</protein>
<organism evidence="1 2">
    <name type="scientific">Bauhinia variegata</name>
    <name type="common">Purple orchid tree</name>
    <name type="synonym">Phanera variegata</name>
    <dbReference type="NCBI Taxonomy" id="167791"/>
    <lineage>
        <taxon>Eukaryota</taxon>
        <taxon>Viridiplantae</taxon>
        <taxon>Streptophyta</taxon>
        <taxon>Embryophyta</taxon>
        <taxon>Tracheophyta</taxon>
        <taxon>Spermatophyta</taxon>
        <taxon>Magnoliopsida</taxon>
        <taxon>eudicotyledons</taxon>
        <taxon>Gunneridae</taxon>
        <taxon>Pentapetalae</taxon>
        <taxon>rosids</taxon>
        <taxon>fabids</taxon>
        <taxon>Fabales</taxon>
        <taxon>Fabaceae</taxon>
        <taxon>Cercidoideae</taxon>
        <taxon>Cercideae</taxon>
        <taxon>Bauhiniinae</taxon>
        <taxon>Bauhinia</taxon>
    </lineage>
</organism>
<sequence length="427" mass="47247">MEKGTSYSTVFSLVAIFFFALGIQVEARASSLEIDAKLKLLNKPAVKTIKSEDGDIIDCVDIYKQPAFDHPALKNHRIQMRPSFYPASQYSSAKNDESGKSVIFQTWQRSGTCPDGTIPIRRIRKEDLLRADSLDQFGRKPQGQFRNSTNTRNRPKFHFPNLSTTTANEVENSSRSYLMTIGNEFLGAQADINVWNPAVALPDDFTTGQIWVKNGDDQTFESVEAGWIVNPKLYGDAATHFFIYWTADAYGSTGCFDLTCSGFVQTSKDVNIGGIFDHVSSPSGDQVQLTVVLIRDNEGGNWWLKIVPDNVTTIAVGYWPGDLFRYLSECARTAQWGGEVYSLQVRTSPHTATAMGSGSLASNKYGRACYINNVRIMDNSASFKYPDPASVTADEPACYTALNYVERSGAEPIFFFGGPGQDPTYCP</sequence>
<keyword evidence="2" id="KW-1185">Reference proteome</keyword>
<reference evidence="1 2" key="1">
    <citation type="journal article" date="2022" name="DNA Res.">
        <title>Chromosomal-level genome assembly of the orchid tree Bauhinia variegata (Leguminosae; Cercidoideae) supports the allotetraploid origin hypothesis of Bauhinia.</title>
        <authorList>
            <person name="Zhong Y."/>
            <person name="Chen Y."/>
            <person name="Zheng D."/>
            <person name="Pang J."/>
            <person name="Liu Y."/>
            <person name="Luo S."/>
            <person name="Meng S."/>
            <person name="Qian L."/>
            <person name="Wei D."/>
            <person name="Dai S."/>
            <person name="Zhou R."/>
        </authorList>
    </citation>
    <scope>NUCLEOTIDE SEQUENCE [LARGE SCALE GENOMIC DNA]</scope>
    <source>
        <strain evidence="1">BV-YZ2020</strain>
    </source>
</reference>
<comment type="caution">
    <text evidence="1">The sequence shown here is derived from an EMBL/GenBank/DDBJ whole genome shotgun (WGS) entry which is preliminary data.</text>
</comment>
<dbReference type="EMBL" id="CM039431">
    <property type="protein sequence ID" value="KAI4337112.1"/>
    <property type="molecule type" value="Genomic_DNA"/>
</dbReference>
<evidence type="ECO:0000313" key="1">
    <source>
        <dbReference type="EMBL" id="KAI4337112.1"/>
    </source>
</evidence>